<evidence type="ECO:0000313" key="2">
    <source>
        <dbReference type="Proteomes" id="UP001732700"/>
    </source>
</evidence>
<reference evidence="1" key="2">
    <citation type="submission" date="2025-09" db="UniProtKB">
        <authorList>
            <consortium name="EnsemblPlants"/>
        </authorList>
    </citation>
    <scope>IDENTIFICATION</scope>
</reference>
<dbReference type="EnsemblPlants" id="AVESA.00010b.r2.7AG1203090.1">
    <property type="protein sequence ID" value="AVESA.00010b.r2.7AG1203090.1.CDS"/>
    <property type="gene ID" value="AVESA.00010b.r2.7AG1203090"/>
</dbReference>
<sequence length="495" mass="55973">MWMARAIIVIKFMFSRVNLSRFIAYIVPDEFYFLPICCDLLHYYLLVCIYSILRATKQFRFFFGTSRFGLGLEFSPVRVTLTIVHRVFLNGDFANSYKAFDKLEGDEVAWSQTRIDDSVMDSSQKMALLNTEIQLLKTLRHKNIQKLFASWIDEDKKTVNIITEFCISGNLRQYRKKHKKVGIKAMKRWAIQILTGLEYLHSQEPAVIHRDLKCDNIFINGNDGTVKIGDFGLATILQQQKTKSVKGTLEFMAPELFTGDYNELVDIYSFGMCMLEMMTCEYPYSECQGEAHIYKKISQGIKPSVLSKVEDAGVRSFIEVCLAPVAERPTASELLKNSFLQKDGSIPVPPISVSLVSTVTKDGRQSASFVLLKGEFVLKGDMHVTDHIELVLRFPDPSGCFKNAEFPFDVDRDTSLSVALEMVEGFELPQGNIQIIAQLIEAFLLILIPEWVPCVSVGQVVSESAHSYIAKRIMNCRQLSLAIPDNSAVPKLSAI</sequence>
<name>A0ACD5ZJM5_AVESA</name>
<reference evidence="1" key="1">
    <citation type="submission" date="2021-05" db="EMBL/GenBank/DDBJ databases">
        <authorList>
            <person name="Scholz U."/>
            <person name="Mascher M."/>
            <person name="Fiebig A."/>
        </authorList>
    </citation>
    <scope>NUCLEOTIDE SEQUENCE [LARGE SCALE GENOMIC DNA]</scope>
</reference>
<dbReference type="Proteomes" id="UP001732700">
    <property type="component" value="Chromosome 7A"/>
</dbReference>
<protein>
    <submittedName>
        <fullName evidence="1">Uncharacterized protein</fullName>
    </submittedName>
</protein>
<evidence type="ECO:0000313" key="1">
    <source>
        <dbReference type="EnsemblPlants" id="AVESA.00010b.r2.7AG1203090.1.CDS"/>
    </source>
</evidence>
<keyword evidence="2" id="KW-1185">Reference proteome</keyword>
<accession>A0ACD5ZJM5</accession>
<organism evidence="1 2">
    <name type="scientific">Avena sativa</name>
    <name type="common">Oat</name>
    <dbReference type="NCBI Taxonomy" id="4498"/>
    <lineage>
        <taxon>Eukaryota</taxon>
        <taxon>Viridiplantae</taxon>
        <taxon>Streptophyta</taxon>
        <taxon>Embryophyta</taxon>
        <taxon>Tracheophyta</taxon>
        <taxon>Spermatophyta</taxon>
        <taxon>Magnoliopsida</taxon>
        <taxon>Liliopsida</taxon>
        <taxon>Poales</taxon>
        <taxon>Poaceae</taxon>
        <taxon>BOP clade</taxon>
        <taxon>Pooideae</taxon>
        <taxon>Poodae</taxon>
        <taxon>Poeae</taxon>
        <taxon>Poeae Chloroplast Group 1 (Aveneae type)</taxon>
        <taxon>Aveninae</taxon>
        <taxon>Avena</taxon>
    </lineage>
</organism>
<proteinExistence type="predicted"/>